<feature type="compositionally biased region" description="Acidic residues" evidence="1">
    <location>
        <begin position="195"/>
        <end position="205"/>
    </location>
</feature>
<dbReference type="OrthoDB" id="3997462at2759"/>
<feature type="compositionally biased region" description="Basic and acidic residues" evidence="1">
    <location>
        <begin position="293"/>
        <end position="303"/>
    </location>
</feature>
<evidence type="ECO:0000313" key="2">
    <source>
        <dbReference type="EMBL" id="ODV85283.1"/>
    </source>
</evidence>
<dbReference type="Proteomes" id="UP000094801">
    <property type="component" value="Unassembled WGS sequence"/>
</dbReference>
<evidence type="ECO:0000313" key="3">
    <source>
        <dbReference type="Proteomes" id="UP000094801"/>
    </source>
</evidence>
<accession>A0A1E4T0K5</accession>
<dbReference type="AlphaFoldDB" id="A0A1E4T0K5"/>
<protein>
    <submittedName>
        <fullName evidence="2">Uncharacterized protein</fullName>
    </submittedName>
</protein>
<proteinExistence type="predicted"/>
<dbReference type="EMBL" id="KV453853">
    <property type="protein sequence ID" value="ODV85283.1"/>
    <property type="molecule type" value="Genomic_DNA"/>
</dbReference>
<organism evidence="2 3">
    <name type="scientific">[Candida] arabinofermentans NRRL YB-2248</name>
    <dbReference type="NCBI Taxonomy" id="983967"/>
    <lineage>
        <taxon>Eukaryota</taxon>
        <taxon>Fungi</taxon>
        <taxon>Dikarya</taxon>
        <taxon>Ascomycota</taxon>
        <taxon>Saccharomycotina</taxon>
        <taxon>Pichiomycetes</taxon>
        <taxon>Pichiales</taxon>
        <taxon>Pichiaceae</taxon>
        <taxon>Ogataea</taxon>
        <taxon>Ogataea/Candida clade</taxon>
    </lineage>
</organism>
<evidence type="ECO:0000256" key="1">
    <source>
        <dbReference type="SAM" id="MobiDB-lite"/>
    </source>
</evidence>
<gene>
    <name evidence="2" type="ORF">CANARDRAFT_28548</name>
</gene>
<reference evidence="3" key="1">
    <citation type="submission" date="2016-04" db="EMBL/GenBank/DDBJ databases">
        <title>Comparative genomics of biotechnologically important yeasts.</title>
        <authorList>
            <consortium name="DOE Joint Genome Institute"/>
            <person name="Riley R."/>
            <person name="Haridas S."/>
            <person name="Wolfe K.H."/>
            <person name="Lopes M.R."/>
            <person name="Hittinger C.T."/>
            <person name="Goker M."/>
            <person name="Salamov A."/>
            <person name="Wisecaver J."/>
            <person name="Long T.M."/>
            <person name="Aerts A.L."/>
            <person name="Barry K."/>
            <person name="Choi C."/>
            <person name="Clum A."/>
            <person name="Coughlan A.Y."/>
            <person name="Deshpande S."/>
            <person name="Douglass A.P."/>
            <person name="Hanson S.J."/>
            <person name="Klenk H.-P."/>
            <person name="Labutti K."/>
            <person name="Lapidus A."/>
            <person name="Lindquist E."/>
            <person name="Lipzen A."/>
            <person name="Meier-Kolthoff J.P."/>
            <person name="Ohm R.A."/>
            <person name="Otillar R.P."/>
            <person name="Pangilinan J."/>
            <person name="Peng Y."/>
            <person name="Rokas A."/>
            <person name="Rosa C.A."/>
            <person name="Scheuner C."/>
            <person name="Sibirny A.A."/>
            <person name="Slot J.C."/>
            <person name="Stielow J.B."/>
            <person name="Sun H."/>
            <person name="Kurtzman C.P."/>
            <person name="Blackwell M."/>
            <person name="Grigoriev I.V."/>
            <person name="Jeffries T.W."/>
        </authorList>
    </citation>
    <scope>NUCLEOTIDE SEQUENCE [LARGE SCALE GENOMIC DNA]</scope>
    <source>
        <strain evidence="3">NRRL YB-2248</strain>
    </source>
</reference>
<feature type="region of interest" description="Disordered" evidence="1">
    <location>
        <begin position="183"/>
        <end position="254"/>
    </location>
</feature>
<name>A0A1E4T0K5_9ASCO</name>
<feature type="compositionally biased region" description="Acidic residues" evidence="1">
    <location>
        <begin position="224"/>
        <end position="237"/>
    </location>
</feature>
<keyword evidence="3" id="KW-1185">Reference proteome</keyword>
<feature type="region of interest" description="Disordered" evidence="1">
    <location>
        <begin position="274"/>
        <end position="303"/>
    </location>
</feature>
<feature type="region of interest" description="Disordered" evidence="1">
    <location>
        <begin position="534"/>
        <end position="553"/>
    </location>
</feature>
<feature type="compositionally biased region" description="Basic residues" evidence="1">
    <location>
        <begin position="244"/>
        <end position="254"/>
    </location>
</feature>
<sequence>MPVADREKIDGYTTAFCNLLDQIAEQNSDHDFKKTPIYTLQEFKKDVLEHFKELLKMSKRYLAAYEIFNYLLNRKYKKKSDLNKQICIVDFMVYFSKIDSRIYSNLPNEVLKDTPKQDKFVALREVIKDGTRMNYRFDAELFEDPERRHSKRDLKQAKPVSLEQLTSAIYGRRGLKSRSKLLASLVGPEKRKDSTEEEEEQEQEPEPLPSRRSAKRQKVATIESENEFSNESEGDDYVPEKAKSKPKVTKLKVKKPKAAKVKEIPTKLTKAKLTKAKVDKPKKKTKEKKQKKETKEMKQTKEKKTIKKVNTPVIKRQRKKSYEPSLEFLFPGAHLNKHPVLVTEGSFERTYSPPRYSIFETYDEESDLELRKNLDQFIYDFSAHVSKSFNDTALNDNLYLHQLEYEFIMSHLGQLHAVRLPELRFQLRDKSDKSDKVHTKQYDVKNIEKLIVFETEEQYKTAFGKLLPDDKIKERIEFLNTVVTDGSSIYIFKDLESLMKEPIEEAVVQSTHTEPETNQDHDEIVELEVEETKPDFNPSQSNMSLTGEVDQGDATTSIDNPRTVVAWGKDVAKILSLQEYLGILINMIFPDFKISSKKDIKEFNPKVLKNLSLKYVNFLTYQFDIFYRNLEVFLRQYKYFKFTSLLWAIELRSLRSKKLDSLARTKPKNAQKVAVNGERETVVNLDNEPTTAATSSVDVAISPARTIASVQSTIPPA</sequence>
<feature type="compositionally biased region" description="Basic residues" evidence="1">
    <location>
        <begin position="274"/>
        <end position="292"/>
    </location>
</feature>